<dbReference type="Pfam" id="PF02353">
    <property type="entry name" value="CMAS"/>
    <property type="match status" value="1"/>
</dbReference>
<dbReference type="OrthoDB" id="9782855at2"/>
<sequence>MSKLIDNTHNRYRENIERLLIGTDIVFNGDRPWDIRVYNAELYQRILTQGSLGLGEAYMDEWWDCHQLDELFNKICQAQLENKVIVDPQTFINRVLGCLNNHQSRQRAPEHIKWHYDIGNDLYQAMLDKRLTYSCGYWPKAKNLDEAQEHKFDLICRKLNLQPGQKILDIGCGWGSFMKFAVEHYRVSCVGVTLSAEQVALGKLLCKDLPIDIRLADYRELDETFDHVISIGMFEHVGYKNYAEYMKVANRCLKDGGLFLLHTIGSSKSRISVDAWMGKYIFPGSMLPSLKQISKAAEGQFVIEDVHNFGADYDKTLMAWFANFADNWQMIIANYDHRFYLMWKYYLLSCAGAFRARDNQLWQLVLAKTGVPGGYTSVR</sequence>
<proteinExistence type="inferred from homology"/>
<evidence type="ECO:0000256" key="5">
    <source>
        <dbReference type="ARBA" id="ARBA00023098"/>
    </source>
</evidence>
<feature type="active site" evidence="6">
    <location>
        <position position="350"/>
    </location>
</feature>
<dbReference type="KEGG" id="mpsy:CEK71_04140"/>
<evidence type="ECO:0000313" key="8">
    <source>
        <dbReference type="Proteomes" id="UP000197019"/>
    </source>
</evidence>
<evidence type="ECO:0000256" key="6">
    <source>
        <dbReference type="PIRSR" id="PIRSR003085-1"/>
    </source>
</evidence>
<evidence type="ECO:0000256" key="1">
    <source>
        <dbReference type="ARBA" id="ARBA00010815"/>
    </source>
</evidence>
<dbReference type="RefSeq" id="WP_088618203.1">
    <property type="nucleotide sequence ID" value="NZ_CP022129.1"/>
</dbReference>
<evidence type="ECO:0000256" key="3">
    <source>
        <dbReference type="ARBA" id="ARBA00022679"/>
    </source>
</evidence>
<dbReference type="GO" id="GO:0008610">
    <property type="term" value="P:lipid biosynthetic process"/>
    <property type="evidence" value="ECO:0007669"/>
    <property type="project" value="InterPro"/>
</dbReference>
<keyword evidence="8" id="KW-1185">Reference proteome</keyword>
<keyword evidence="3" id="KW-0808">Transferase</keyword>
<dbReference type="NCBIfam" id="NF008686">
    <property type="entry name" value="PRK11705.1"/>
    <property type="match status" value="1"/>
</dbReference>
<dbReference type="InterPro" id="IPR003333">
    <property type="entry name" value="CMAS"/>
</dbReference>
<gene>
    <name evidence="7" type="ORF">CEK71_04140</name>
</gene>
<protein>
    <submittedName>
        <fullName evidence="7">Cyclopropane-fatty-acyl-phospholipid synthase</fullName>
    </submittedName>
</protein>
<dbReference type="PIRSF" id="PIRSF003085">
    <property type="entry name" value="CMAS"/>
    <property type="match status" value="1"/>
</dbReference>
<dbReference type="GO" id="GO:0032259">
    <property type="term" value="P:methylation"/>
    <property type="evidence" value="ECO:0007669"/>
    <property type="project" value="UniProtKB-KW"/>
</dbReference>
<keyword evidence="4" id="KW-0949">S-adenosyl-L-methionine</keyword>
<dbReference type="InterPro" id="IPR050723">
    <property type="entry name" value="CFA/CMAS"/>
</dbReference>
<organism evidence="7 8">
    <name type="scientific">Methylovulum psychrotolerans</name>
    <dbReference type="NCBI Taxonomy" id="1704499"/>
    <lineage>
        <taxon>Bacteria</taxon>
        <taxon>Pseudomonadati</taxon>
        <taxon>Pseudomonadota</taxon>
        <taxon>Gammaproteobacteria</taxon>
        <taxon>Methylococcales</taxon>
        <taxon>Methylococcaceae</taxon>
        <taxon>Methylovulum</taxon>
    </lineage>
</organism>
<dbReference type="GO" id="GO:0008168">
    <property type="term" value="F:methyltransferase activity"/>
    <property type="evidence" value="ECO:0007669"/>
    <property type="project" value="UniProtKB-KW"/>
</dbReference>
<reference evidence="7 8" key="1">
    <citation type="submission" date="2017-06" db="EMBL/GenBank/DDBJ databases">
        <title>Genome Sequencing of the methanotroph Methylovulum psychrotolerants str. HV10-M2 isolated from a high-altitude environment.</title>
        <authorList>
            <person name="Mateos-Rivera A."/>
        </authorList>
    </citation>
    <scope>NUCLEOTIDE SEQUENCE [LARGE SCALE GENOMIC DNA]</scope>
    <source>
        <strain evidence="7 8">HV10_M2</strain>
    </source>
</reference>
<dbReference type="EMBL" id="CP022129">
    <property type="protein sequence ID" value="ASF45321.1"/>
    <property type="molecule type" value="Genomic_DNA"/>
</dbReference>
<dbReference type="InterPro" id="IPR029063">
    <property type="entry name" value="SAM-dependent_MTases_sf"/>
</dbReference>
<dbReference type="PANTHER" id="PTHR43667">
    <property type="entry name" value="CYCLOPROPANE-FATTY-ACYL-PHOSPHOLIPID SYNTHASE"/>
    <property type="match status" value="1"/>
</dbReference>
<evidence type="ECO:0000256" key="2">
    <source>
        <dbReference type="ARBA" id="ARBA00022603"/>
    </source>
</evidence>
<dbReference type="CDD" id="cd02440">
    <property type="entry name" value="AdoMet_MTases"/>
    <property type="match status" value="1"/>
</dbReference>
<dbReference type="Gene3D" id="3.40.50.150">
    <property type="entry name" value="Vaccinia Virus protein VP39"/>
    <property type="match status" value="1"/>
</dbReference>
<dbReference type="Proteomes" id="UP000197019">
    <property type="component" value="Chromosome"/>
</dbReference>
<evidence type="ECO:0000256" key="4">
    <source>
        <dbReference type="ARBA" id="ARBA00022691"/>
    </source>
</evidence>
<evidence type="ECO:0000313" key="7">
    <source>
        <dbReference type="EMBL" id="ASF45321.1"/>
    </source>
</evidence>
<comment type="similarity">
    <text evidence="1">Belongs to the CFA/CMAS family.</text>
</comment>
<dbReference type="PANTHER" id="PTHR43667:SF1">
    <property type="entry name" value="CYCLOPROPANE-FATTY-ACYL-PHOSPHOLIPID SYNTHASE"/>
    <property type="match status" value="1"/>
</dbReference>
<keyword evidence="5" id="KW-0443">Lipid metabolism</keyword>
<dbReference type="SUPFAM" id="SSF53335">
    <property type="entry name" value="S-adenosyl-L-methionine-dependent methyltransferases"/>
    <property type="match status" value="1"/>
</dbReference>
<keyword evidence="2" id="KW-0489">Methyltransferase</keyword>
<dbReference type="AlphaFoldDB" id="A0A1Z4BVJ8"/>
<accession>A0A1Z4BVJ8</accession>
<name>A0A1Z4BVJ8_9GAMM</name>